<dbReference type="RefSeq" id="WP_162656880.1">
    <property type="nucleotide sequence ID" value="NZ_LR593887.1"/>
</dbReference>
<dbReference type="AlphaFoldDB" id="A0A6C2YJW6"/>
<evidence type="ECO:0000256" key="1">
    <source>
        <dbReference type="SAM" id="Phobius"/>
    </source>
</evidence>
<dbReference type="EMBL" id="LR593887">
    <property type="protein sequence ID" value="VTR99080.1"/>
    <property type="molecule type" value="Genomic_DNA"/>
</dbReference>
<dbReference type="InterPro" id="IPR027558">
    <property type="entry name" value="Pre_pil_HX9DG_C"/>
</dbReference>
<dbReference type="EMBL" id="LR586016">
    <property type="protein sequence ID" value="VIP01664.1"/>
    <property type="molecule type" value="Genomic_DNA"/>
</dbReference>
<name>A0A6C2YJW6_9BACT</name>
<evidence type="ECO:0000259" key="2">
    <source>
        <dbReference type="Pfam" id="PF07596"/>
    </source>
</evidence>
<keyword evidence="4" id="KW-1185">Reference proteome</keyword>
<protein>
    <recommendedName>
        <fullName evidence="2">DUF1559 domain-containing protein</fullName>
    </recommendedName>
</protein>
<keyword evidence="1" id="KW-0472">Membrane</keyword>
<feature type="domain" description="DUF1559" evidence="2">
    <location>
        <begin position="37"/>
        <end position="280"/>
    </location>
</feature>
<dbReference type="InParanoid" id="A0A6C2YJW6"/>
<evidence type="ECO:0000313" key="4">
    <source>
        <dbReference type="Proteomes" id="UP000464378"/>
    </source>
</evidence>
<dbReference type="InterPro" id="IPR011453">
    <property type="entry name" value="DUF1559"/>
</dbReference>
<dbReference type="NCBIfam" id="TIGR04294">
    <property type="entry name" value="pre_pil_HX9DG"/>
    <property type="match status" value="1"/>
</dbReference>
<dbReference type="Proteomes" id="UP000464378">
    <property type="component" value="Chromosome"/>
</dbReference>
<dbReference type="InterPro" id="IPR045584">
    <property type="entry name" value="Pilin-like"/>
</dbReference>
<dbReference type="NCBIfam" id="TIGR02532">
    <property type="entry name" value="IV_pilin_GFxxxE"/>
    <property type="match status" value="1"/>
</dbReference>
<dbReference type="Pfam" id="PF07596">
    <property type="entry name" value="SBP_bac_10"/>
    <property type="match status" value="1"/>
</dbReference>
<evidence type="ECO:0000313" key="3">
    <source>
        <dbReference type="EMBL" id="VIP01664.1"/>
    </source>
</evidence>
<proteinExistence type="predicted"/>
<keyword evidence="1" id="KW-0812">Transmembrane</keyword>
<dbReference type="Pfam" id="PF07963">
    <property type="entry name" value="N_methyl"/>
    <property type="match status" value="1"/>
</dbReference>
<dbReference type="SUPFAM" id="SSF54523">
    <property type="entry name" value="Pili subunits"/>
    <property type="match status" value="1"/>
</dbReference>
<dbReference type="PANTHER" id="PTHR30093:SF2">
    <property type="entry name" value="TYPE II SECRETION SYSTEM PROTEIN H"/>
    <property type="match status" value="1"/>
</dbReference>
<reference evidence="3" key="1">
    <citation type="submission" date="2019-04" db="EMBL/GenBank/DDBJ databases">
        <authorList>
            <consortium name="Science for Life Laboratories"/>
        </authorList>
    </citation>
    <scope>NUCLEOTIDE SEQUENCE</scope>
    <source>
        <strain evidence="3">MBLW1</strain>
    </source>
</reference>
<dbReference type="Gene3D" id="3.30.700.10">
    <property type="entry name" value="Glycoprotein, Type 4 Pilin"/>
    <property type="match status" value="1"/>
</dbReference>
<keyword evidence="1" id="KW-1133">Transmembrane helix</keyword>
<sequence length="297" mass="32429">MRRNGYASLRSAFTLIELLVVIAIIAILIGLLLPAVQKVREAASRMQCQNNLKQIGLALHNHHDSYQYLPRAGSDGPNITCCNATDRRGWSWRYYILPYIEQDNVFRLTDDALVAATAVKIFYCPTNRAPTLYGGTGRSDYAGCGGEFISGGGTDGMFIRTFALPGNAASPEQYRRFGDLTDGLSNTIAVGEKQVHPTVYGSAGGDNEPWNNAGWDECIVRFGSSDWAGNQGGMAPNANHPNNTVATHWSRMFGSAHTGGANFVMGDGSVRFISYNVDREMFRRASKINDGLVMTLE</sequence>
<feature type="transmembrane region" description="Helical" evidence="1">
    <location>
        <begin position="12"/>
        <end position="36"/>
    </location>
</feature>
<gene>
    <name evidence="3" type="ORF">GMBLW1_22960</name>
</gene>
<accession>A0A6C2YJW6</accession>
<organism evidence="3">
    <name type="scientific">Tuwongella immobilis</name>
    <dbReference type="NCBI Taxonomy" id="692036"/>
    <lineage>
        <taxon>Bacteria</taxon>
        <taxon>Pseudomonadati</taxon>
        <taxon>Planctomycetota</taxon>
        <taxon>Planctomycetia</taxon>
        <taxon>Gemmatales</taxon>
        <taxon>Gemmataceae</taxon>
        <taxon>Tuwongella</taxon>
    </lineage>
</organism>
<dbReference type="KEGG" id="tim:GMBLW1_22960"/>
<dbReference type="InterPro" id="IPR012902">
    <property type="entry name" value="N_methyl_site"/>
</dbReference>
<dbReference type="PANTHER" id="PTHR30093">
    <property type="entry name" value="GENERAL SECRETION PATHWAY PROTEIN G"/>
    <property type="match status" value="1"/>
</dbReference>